<dbReference type="OrthoDB" id="4748970at2759"/>
<protein>
    <submittedName>
        <fullName evidence="10">SFRICE_004431</fullName>
    </submittedName>
</protein>
<gene>
    <name evidence="10" type="ORF">SFRICE_004431</name>
</gene>
<evidence type="ECO:0000256" key="5">
    <source>
        <dbReference type="ARBA" id="ARBA00022833"/>
    </source>
</evidence>
<dbReference type="PANTHER" id="PTHR23235">
    <property type="entry name" value="KRUEPPEL-LIKE TRANSCRIPTION FACTOR"/>
    <property type="match status" value="1"/>
</dbReference>
<evidence type="ECO:0000256" key="1">
    <source>
        <dbReference type="ARBA" id="ARBA00004123"/>
    </source>
</evidence>
<organism evidence="10">
    <name type="scientific">Spodoptera frugiperda</name>
    <name type="common">Fall armyworm</name>
    <dbReference type="NCBI Taxonomy" id="7108"/>
    <lineage>
        <taxon>Eukaryota</taxon>
        <taxon>Metazoa</taxon>
        <taxon>Ecdysozoa</taxon>
        <taxon>Arthropoda</taxon>
        <taxon>Hexapoda</taxon>
        <taxon>Insecta</taxon>
        <taxon>Pterygota</taxon>
        <taxon>Neoptera</taxon>
        <taxon>Endopterygota</taxon>
        <taxon>Lepidoptera</taxon>
        <taxon>Glossata</taxon>
        <taxon>Ditrysia</taxon>
        <taxon>Noctuoidea</taxon>
        <taxon>Noctuidae</taxon>
        <taxon>Amphipyrinae</taxon>
        <taxon>Spodoptera</taxon>
    </lineage>
</organism>
<dbReference type="FunFam" id="3.30.160.60:FF:000337">
    <property type="entry name" value="Zinc finger and BTB domain containing 41"/>
    <property type="match status" value="1"/>
</dbReference>
<dbReference type="EMBL" id="ODYU01002200">
    <property type="protein sequence ID" value="SOQ39384.1"/>
    <property type="molecule type" value="Genomic_DNA"/>
</dbReference>
<dbReference type="FunFam" id="3.30.160.60:FF:000018">
    <property type="entry name" value="Krueppel-like factor 15"/>
    <property type="match status" value="1"/>
</dbReference>
<evidence type="ECO:0000256" key="3">
    <source>
        <dbReference type="ARBA" id="ARBA00022737"/>
    </source>
</evidence>
<dbReference type="InterPro" id="IPR013087">
    <property type="entry name" value="Znf_C2H2_type"/>
</dbReference>
<evidence type="ECO:0000313" key="10">
    <source>
        <dbReference type="EMBL" id="SOQ39384.1"/>
    </source>
</evidence>
<keyword evidence="4 7" id="KW-0863">Zinc-finger</keyword>
<keyword evidence="5" id="KW-0862">Zinc</keyword>
<evidence type="ECO:0000256" key="8">
    <source>
        <dbReference type="SAM" id="MobiDB-lite"/>
    </source>
</evidence>
<dbReference type="PROSITE" id="PS50157">
    <property type="entry name" value="ZINC_FINGER_C2H2_2"/>
    <property type="match status" value="3"/>
</dbReference>
<keyword evidence="2" id="KW-0479">Metal-binding</keyword>
<accession>A0A2H1VGM9</accession>
<evidence type="ECO:0000259" key="9">
    <source>
        <dbReference type="PROSITE" id="PS50157"/>
    </source>
</evidence>
<comment type="subcellular location">
    <subcellularLocation>
        <location evidence="1">Nucleus</location>
    </subcellularLocation>
</comment>
<name>A0A2H1VGM9_SPOFR</name>
<dbReference type="Pfam" id="PF00096">
    <property type="entry name" value="zf-C2H2"/>
    <property type="match status" value="3"/>
</dbReference>
<dbReference type="Gene3D" id="3.30.160.60">
    <property type="entry name" value="Classic Zinc Finger"/>
    <property type="match status" value="3"/>
</dbReference>
<dbReference type="GO" id="GO:0000981">
    <property type="term" value="F:DNA-binding transcription factor activity, RNA polymerase II-specific"/>
    <property type="evidence" value="ECO:0007669"/>
    <property type="project" value="TreeGrafter"/>
</dbReference>
<feature type="region of interest" description="Disordered" evidence="8">
    <location>
        <begin position="1"/>
        <end position="37"/>
    </location>
</feature>
<evidence type="ECO:0000256" key="7">
    <source>
        <dbReference type="PROSITE-ProRule" id="PRU00042"/>
    </source>
</evidence>
<dbReference type="SUPFAM" id="SSF57667">
    <property type="entry name" value="beta-beta-alpha zinc fingers"/>
    <property type="match status" value="2"/>
</dbReference>
<sequence>MCERGSADNRQSTLSRPSRCPPAPLHLDHAHSNPGTRHSRPCTMFCDGSSPLLDEALLNDQLLFEYSPAESLINFELPSLDSDGDWQLSDLDLNCDSFVNSVSDLNKDASNSCNILDGSVFDFAELDKSIIDEYLLEALSSDLSNDSPHSPQSGTDSSLSNESICALETHDYVTVNKTWPSNTRVYEKTDVKVRSFGEPKFCQELGAFRCPVEDCSKLYAKASHVRAHLRRHSGEKPYRCTWGGCSWRFARSDELARHRRSHSGDKPYRCGECGKRFARSDHLAKHGRVHARRAAAAAAAAASRKAASAPLGHRRSTRGMLLL</sequence>
<keyword evidence="6" id="KW-0539">Nucleus</keyword>
<evidence type="ECO:0000256" key="2">
    <source>
        <dbReference type="ARBA" id="ARBA00022723"/>
    </source>
</evidence>
<dbReference type="PANTHER" id="PTHR23235:SF120">
    <property type="entry name" value="KRUPPEL-LIKE FACTOR 15"/>
    <property type="match status" value="1"/>
</dbReference>
<dbReference type="GO" id="GO:0005634">
    <property type="term" value="C:nucleus"/>
    <property type="evidence" value="ECO:0007669"/>
    <property type="project" value="UniProtKB-SubCell"/>
</dbReference>
<dbReference type="SMART" id="SM00355">
    <property type="entry name" value="ZnF_C2H2"/>
    <property type="match status" value="3"/>
</dbReference>
<evidence type="ECO:0000256" key="6">
    <source>
        <dbReference type="ARBA" id="ARBA00023242"/>
    </source>
</evidence>
<feature type="domain" description="C2H2-type" evidence="9">
    <location>
        <begin position="238"/>
        <end position="267"/>
    </location>
</feature>
<dbReference type="InterPro" id="IPR036236">
    <property type="entry name" value="Znf_C2H2_sf"/>
</dbReference>
<dbReference type="PROSITE" id="PS00028">
    <property type="entry name" value="ZINC_FINGER_C2H2_1"/>
    <property type="match status" value="3"/>
</dbReference>
<keyword evidence="3" id="KW-0677">Repeat</keyword>
<proteinExistence type="predicted"/>
<reference evidence="10" key="1">
    <citation type="submission" date="2016-07" db="EMBL/GenBank/DDBJ databases">
        <authorList>
            <person name="Bretaudeau A."/>
        </authorList>
    </citation>
    <scope>NUCLEOTIDE SEQUENCE</scope>
    <source>
        <strain evidence="10">Rice</strain>
        <tissue evidence="10">Whole body</tissue>
    </source>
</reference>
<dbReference type="AlphaFoldDB" id="A0A2H1VGM9"/>
<evidence type="ECO:0000256" key="4">
    <source>
        <dbReference type="ARBA" id="ARBA00022771"/>
    </source>
</evidence>
<dbReference type="GO" id="GO:0000978">
    <property type="term" value="F:RNA polymerase II cis-regulatory region sequence-specific DNA binding"/>
    <property type="evidence" value="ECO:0007669"/>
    <property type="project" value="TreeGrafter"/>
</dbReference>
<feature type="domain" description="C2H2-type" evidence="9">
    <location>
        <begin position="268"/>
        <end position="295"/>
    </location>
</feature>
<dbReference type="GO" id="GO:0008270">
    <property type="term" value="F:zinc ion binding"/>
    <property type="evidence" value="ECO:0007669"/>
    <property type="project" value="UniProtKB-KW"/>
</dbReference>
<feature type="domain" description="C2H2-type" evidence="9">
    <location>
        <begin position="208"/>
        <end position="237"/>
    </location>
</feature>